<dbReference type="CDD" id="cd07133">
    <property type="entry name" value="ALDH_CALDH_CalB"/>
    <property type="match status" value="1"/>
</dbReference>
<feature type="active site" evidence="5 6">
    <location>
        <position position="220"/>
    </location>
</feature>
<dbReference type="PANTHER" id="PTHR43570">
    <property type="entry name" value="ALDEHYDE DEHYDROGENASE"/>
    <property type="match status" value="1"/>
</dbReference>
<evidence type="ECO:0000256" key="4">
    <source>
        <dbReference type="PIRNR" id="PIRNR036492"/>
    </source>
</evidence>
<dbReference type="InterPro" id="IPR015590">
    <property type="entry name" value="Aldehyde_DH_dom"/>
</dbReference>
<dbReference type="GeneID" id="93677510"/>
<comment type="similarity">
    <text evidence="1 4 7">Belongs to the aldehyde dehydrogenase family.</text>
</comment>
<dbReference type="PIRSF" id="PIRSF036492">
    <property type="entry name" value="ALDH"/>
    <property type="match status" value="1"/>
</dbReference>
<dbReference type="PROSITE" id="PS00687">
    <property type="entry name" value="ALDEHYDE_DEHYDR_GLU"/>
    <property type="match status" value="1"/>
</dbReference>
<dbReference type="GO" id="GO:0005737">
    <property type="term" value="C:cytoplasm"/>
    <property type="evidence" value="ECO:0007669"/>
    <property type="project" value="TreeGrafter"/>
</dbReference>
<evidence type="ECO:0000256" key="3">
    <source>
        <dbReference type="ARBA" id="ARBA00023027"/>
    </source>
</evidence>
<reference evidence="9 10" key="1">
    <citation type="submission" date="2016-10" db="EMBL/GenBank/DDBJ databases">
        <authorList>
            <person name="de Groot N.N."/>
        </authorList>
    </citation>
    <scope>NUCLEOTIDE SEQUENCE [LARGE SCALE GENOMIC DNA]</scope>
    <source>
        <strain evidence="9 10">LMG 27941</strain>
    </source>
</reference>
<name>A0A1H9JGF5_9PSED</name>
<dbReference type="GO" id="GO:0004029">
    <property type="term" value="F:aldehyde dehydrogenase (NAD+) activity"/>
    <property type="evidence" value="ECO:0007669"/>
    <property type="project" value="TreeGrafter"/>
</dbReference>
<sequence>MSIEQVAPAVERMREVFVLQRQAFAEARYPSYLSRRANLQALKALVLEHADAIAAAISSDFGHRSVHETKLLDVFGLVSEINHAIKSLKRWMKPRQRGVGLWFQPGRAAVLAQPLGVIGIAAPWNYPLYLTLGPLCGALAAGNRAMIKVASDSSHFGRLLAELLGRRFAEDLVAVIQPGPGINDGFSRLPFDHLIFTGSPAVGRQVMRNCSENLTPVTLELGGKSPTLVAPDYPLRKAADTILWGKCLNAGQTCVAPDYLFLPAGSEEAFIEHASAAVSRHYPVPLADNPDYTCMINPRQMARVEALLADARDKGARVVALADAEGARRVGKLAPHLVFDVRDDMLIMQEEIFGPVLPVLGYRRLEEAVDYINAHERPLALYLFDEDQGRVETLLRQTISGGVSVNSVMLHVLQENLPFGGVGHSGLGHYHAEEGFQTFSKMRPIFYQAKRNGSFLLKPPYGRLTQALLRLMLR</sequence>
<organism evidence="9 10">
    <name type="scientific">Pseudomonas soli</name>
    <dbReference type="NCBI Taxonomy" id="1306993"/>
    <lineage>
        <taxon>Bacteria</taxon>
        <taxon>Pseudomonadati</taxon>
        <taxon>Pseudomonadota</taxon>
        <taxon>Gammaproteobacteria</taxon>
        <taxon>Pseudomonadales</taxon>
        <taxon>Pseudomonadaceae</taxon>
        <taxon>Pseudomonas</taxon>
    </lineage>
</organism>
<protein>
    <recommendedName>
        <fullName evidence="4">Aldehyde dehydrogenase</fullName>
    </recommendedName>
</protein>
<dbReference type="AlphaFoldDB" id="A0A1H9JGF5"/>
<dbReference type="InterPro" id="IPR016162">
    <property type="entry name" value="Ald_DH_N"/>
</dbReference>
<dbReference type="Pfam" id="PF00171">
    <property type="entry name" value="Aldedh"/>
    <property type="match status" value="1"/>
</dbReference>
<dbReference type="InterPro" id="IPR029510">
    <property type="entry name" value="Ald_DH_CS_GLU"/>
</dbReference>
<evidence type="ECO:0000256" key="2">
    <source>
        <dbReference type="ARBA" id="ARBA00023002"/>
    </source>
</evidence>
<gene>
    <name evidence="9" type="ORF">SAMN05216230_10497</name>
</gene>
<dbReference type="PANTHER" id="PTHR43570:SF20">
    <property type="entry name" value="ALDEHYDE DEHYDROGENASE ALDX-RELATED"/>
    <property type="match status" value="1"/>
</dbReference>
<evidence type="ECO:0000259" key="8">
    <source>
        <dbReference type="Pfam" id="PF00171"/>
    </source>
</evidence>
<feature type="domain" description="Aldehyde dehydrogenase" evidence="8">
    <location>
        <begin position="21"/>
        <end position="443"/>
    </location>
</feature>
<evidence type="ECO:0000256" key="6">
    <source>
        <dbReference type="PROSITE-ProRule" id="PRU10007"/>
    </source>
</evidence>
<feature type="active site" evidence="5">
    <location>
        <position position="254"/>
    </location>
</feature>
<dbReference type="InterPro" id="IPR016161">
    <property type="entry name" value="Ald_DH/histidinol_DH"/>
</dbReference>
<keyword evidence="2 4" id="KW-0560">Oxidoreductase</keyword>
<dbReference type="InterPro" id="IPR012394">
    <property type="entry name" value="Aldehyde_DH_NAD(P)"/>
</dbReference>
<dbReference type="Proteomes" id="UP000199221">
    <property type="component" value="Unassembled WGS sequence"/>
</dbReference>
<evidence type="ECO:0000256" key="1">
    <source>
        <dbReference type="ARBA" id="ARBA00009986"/>
    </source>
</evidence>
<evidence type="ECO:0000256" key="5">
    <source>
        <dbReference type="PIRSR" id="PIRSR036492-1"/>
    </source>
</evidence>
<dbReference type="Gene3D" id="3.40.605.10">
    <property type="entry name" value="Aldehyde Dehydrogenase, Chain A, domain 1"/>
    <property type="match status" value="1"/>
</dbReference>
<dbReference type="SUPFAM" id="SSF53720">
    <property type="entry name" value="ALDH-like"/>
    <property type="match status" value="1"/>
</dbReference>
<dbReference type="InterPro" id="IPR016163">
    <property type="entry name" value="Ald_DH_C"/>
</dbReference>
<dbReference type="EMBL" id="FOEQ01000004">
    <property type="protein sequence ID" value="SEQ85900.1"/>
    <property type="molecule type" value="Genomic_DNA"/>
</dbReference>
<evidence type="ECO:0000256" key="7">
    <source>
        <dbReference type="RuleBase" id="RU003345"/>
    </source>
</evidence>
<evidence type="ECO:0000313" key="10">
    <source>
        <dbReference type="Proteomes" id="UP000199221"/>
    </source>
</evidence>
<dbReference type="Gene3D" id="3.40.309.10">
    <property type="entry name" value="Aldehyde Dehydrogenase, Chain A, domain 2"/>
    <property type="match status" value="1"/>
</dbReference>
<dbReference type="GO" id="GO:0006081">
    <property type="term" value="P:aldehyde metabolic process"/>
    <property type="evidence" value="ECO:0007669"/>
    <property type="project" value="InterPro"/>
</dbReference>
<proteinExistence type="inferred from homology"/>
<evidence type="ECO:0000313" key="9">
    <source>
        <dbReference type="EMBL" id="SEQ85900.1"/>
    </source>
</evidence>
<accession>A0A1H9JGF5</accession>
<keyword evidence="3" id="KW-0520">NAD</keyword>
<dbReference type="RefSeq" id="WP_094011122.1">
    <property type="nucleotide sequence ID" value="NZ_CP128543.1"/>
</dbReference>